<accession>A0A8J6PRU0</accession>
<dbReference type="Gene3D" id="2.60.40.10">
    <property type="entry name" value="Immunoglobulins"/>
    <property type="match status" value="1"/>
</dbReference>
<dbReference type="Proteomes" id="UP000652681">
    <property type="component" value="Unassembled WGS sequence"/>
</dbReference>
<evidence type="ECO:0000313" key="1">
    <source>
        <dbReference type="EMBL" id="MBC9813563.1"/>
    </source>
</evidence>
<reference evidence="1" key="1">
    <citation type="submission" date="2020-09" db="EMBL/GenBank/DDBJ databases">
        <title>Taishania pollutisoli gen. nov., sp. nov., Isolated from Tetrabromobisphenol A-Contaminated Soil.</title>
        <authorList>
            <person name="Chen Q."/>
        </authorList>
    </citation>
    <scope>NUCLEOTIDE SEQUENCE</scope>
    <source>
        <strain evidence="1">CZZ-1</strain>
    </source>
</reference>
<dbReference type="EMBL" id="JACVEL010000011">
    <property type="protein sequence ID" value="MBC9813563.1"/>
    <property type="molecule type" value="Genomic_DNA"/>
</dbReference>
<dbReference type="PROSITE" id="PS51257">
    <property type="entry name" value="PROKAR_LIPOPROTEIN"/>
    <property type="match status" value="1"/>
</dbReference>
<organism evidence="1 2">
    <name type="scientific">Taishania pollutisoli</name>
    <dbReference type="NCBI Taxonomy" id="2766479"/>
    <lineage>
        <taxon>Bacteria</taxon>
        <taxon>Pseudomonadati</taxon>
        <taxon>Bacteroidota</taxon>
        <taxon>Flavobacteriia</taxon>
        <taxon>Flavobacteriales</taxon>
        <taxon>Crocinitomicaceae</taxon>
        <taxon>Taishania</taxon>
    </lineage>
</organism>
<name>A0A8J6PRU0_9FLAO</name>
<evidence type="ECO:0000313" key="2">
    <source>
        <dbReference type="Proteomes" id="UP000652681"/>
    </source>
</evidence>
<sequence>MNRLSPIFLIGSLLIILIAVSCDKVEKIYPPSSYNTELDVSLYPGNWQTYLDTEWPDFDTITASTQRNVLIDDFTGHNCQYCPAAATAAHNIHSQYPQRVFVSSVHSSPTGITGFQAVNAQYPVDFTNAQGLELGQFFGAMPSSGFFGNPSVGSNRIQVEGGTELFYPSGILSSQVNNALNTTLKVAMKADVNYYAQTKGAFLHTEIELLDASLTNLGTIVVLQQDSLIAPQNVNGTYTPNYVHRDIHRKHITNNLWGRTLTDDLKKENGKYYLDYSFVVPDVLTLDGSTSHDPGNMHLLIYVYDKTTYEIYQVLRKTFE</sequence>
<dbReference type="RefSeq" id="WP_216714629.1">
    <property type="nucleotide sequence ID" value="NZ_JACVEL010000011.1"/>
</dbReference>
<dbReference type="InterPro" id="IPR013783">
    <property type="entry name" value="Ig-like_fold"/>
</dbReference>
<comment type="caution">
    <text evidence="1">The sequence shown here is derived from an EMBL/GenBank/DDBJ whole genome shotgun (WGS) entry which is preliminary data.</text>
</comment>
<evidence type="ECO:0008006" key="3">
    <source>
        <dbReference type="Google" id="ProtNLM"/>
    </source>
</evidence>
<keyword evidence="2" id="KW-1185">Reference proteome</keyword>
<protein>
    <recommendedName>
        <fullName evidence="3">Omp28-related outer membrane protein</fullName>
    </recommendedName>
</protein>
<gene>
    <name evidence="1" type="ORF">H9Y05_13890</name>
</gene>
<dbReference type="AlphaFoldDB" id="A0A8J6PRU0"/>
<proteinExistence type="predicted"/>